<dbReference type="AlphaFoldDB" id="X0V437"/>
<dbReference type="EMBL" id="BARS01025713">
    <property type="protein sequence ID" value="GAG07283.1"/>
    <property type="molecule type" value="Genomic_DNA"/>
</dbReference>
<feature type="non-terminal residue" evidence="2">
    <location>
        <position position="1"/>
    </location>
</feature>
<dbReference type="InterPro" id="IPR003615">
    <property type="entry name" value="HNH_nuc"/>
</dbReference>
<reference evidence="2" key="1">
    <citation type="journal article" date="2014" name="Front. Microbiol.">
        <title>High frequency of phylogenetically diverse reductive dehalogenase-homologous genes in deep subseafloor sedimentary metagenomes.</title>
        <authorList>
            <person name="Kawai M."/>
            <person name="Futagami T."/>
            <person name="Toyoda A."/>
            <person name="Takaki Y."/>
            <person name="Nishi S."/>
            <person name="Hori S."/>
            <person name="Arai W."/>
            <person name="Tsubouchi T."/>
            <person name="Morono Y."/>
            <person name="Uchiyama I."/>
            <person name="Ito T."/>
            <person name="Fujiyama A."/>
            <person name="Inagaki F."/>
            <person name="Takami H."/>
        </authorList>
    </citation>
    <scope>NUCLEOTIDE SEQUENCE</scope>
    <source>
        <strain evidence="2">Expedition CK06-06</strain>
    </source>
</reference>
<evidence type="ECO:0000313" key="2">
    <source>
        <dbReference type="EMBL" id="GAG07283.1"/>
    </source>
</evidence>
<evidence type="ECO:0000259" key="1">
    <source>
        <dbReference type="Pfam" id="PF13392"/>
    </source>
</evidence>
<organism evidence="2">
    <name type="scientific">marine sediment metagenome</name>
    <dbReference type="NCBI Taxonomy" id="412755"/>
    <lineage>
        <taxon>unclassified sequences</taxon>
        <taxon>metagenomes</taxon>
        <taxon>ecological metagenomes</taxon>
    </lineage>
</organism>
<feature type="domain" description="HNH nuclease" evidence="1">
    <location>
        <begin position="2"/>
        <end position="36"/>
    </location>
</feature>
<accession>X0V437</accession>
<gene>
    <name evidence="2" type="ORF">S01H1_40594</name>
</gene>
<name>X0V437_9ZZZZ</name>
<comment type="caution">
    <text evidence="2">The sequence shown here is derived from an EMBL/GenBank/DDBJ whole genome shotgun (WGS) entry which is preliminary data.</text>
</comment>
<protein>
    <recommendedName>
        <fullName evidence="1">HNH nuclease domain-containing protein</fullName>
    </recommendedName>
</protein>
<proteinExistence type="predicted"/>
<sequence>KHLGRCLESWEIIHHINHIRDDNRIENLVIIDGREHSGFHLEVRLLLKRLRELEKEIDILKKSIKVE</sequence>
<dbReference type="Pfam" id="PF13392">
    <property type="entry name" value="HNH_3"/>
    <property type="match status" value="1"/>
</dbReference>